<organism evidence="2 4">
    <name type="scientific">Araneus ventricosus</name>
    <name type="common">Orbweaver spider</name>
    <name type="synonym">Epeira ventricosa</name>
    <dbReference type="NCBI Taxonomy" id="182803"/>
    <lineage>
        <taxon>Eukaryota</taxon>
        <taxon>Metazoa</taxon>
        <taxon>Ecdysozoa</taxon>
        <taxon>Arthropoda</taxon>
        <taxon>Chelicerata</taxon>
        <taxon>Arachnida</taxon>
        <taxon>Araneae</taxon>
        <taxon>Araneomorphae</taxon>
        <taxon>Entelegynae</taxon>
        <taxon>Araneoidea</taxon>
        <taxon>Araneidae</taxon>
        <taxon>Araneus</taxon>
    </lineage>
</organism>
<comment type="caution">
    <text evidence="2">The sequence shown here is derived from an EMBL/GenBank/DDBJ whole genome shotgun (WGS) entry which is preliminary data.</text>
</comment>
<dbReference type="EMBL" id="BGPR01247351">
    <property type="protein sequence ID" value="GBM30561.1"/>
    <property type="molecule type" value="Genomic_DNA"/>
</dbReference>
<evidence type="ECO:0000256" key="1">
    <source>
        <dbReference type="SAM" id="SignalP"/>
    </source>
</evidence>
<feature type="non-terminal residue" evidence="2">
    <location>
        <position position="1"/>
    </location>
</feature>
<dbReference type="EMBL" id="BGPR01247373">
    <property type="protein sequence ID" value="GBM30645.1"/>
    <property type="molecule type" value="Genomic_DNA"/>
</dbReference>
<keyword evidence="1" id="KW-0732">Signal</keyword>
<dbReference type="Proteomes" id="UP000499080">
    <property type="component" value="Unassembled WGS sequence"/>
</dbReference>
<dbReference type="AlphaFoldDB" id="A0A4Y2ENX7"/>
<gene>
    <name evidence="2" type="ORF">AVEN_234022_1</name>
    <name evidence="3" type="ORF">AVEN_39371_1</name>
</gene>
<feature type="signal peptide" evidence="1">
    <location>
        <begin position="1"/>
        <end position="32"/>
    </location>
</feature>
<feature type="chain" id="PRO_5036129093" evidence="1">
    <location>
        <begin position="33"/>
        <end position="94"/>
    </location>
</feature>
<name>A0A4Y2ENX7_ARAVE</name>
<evidence type="ECO:0000313" key="3">
    <source>
        <dbReference type="EMBL" id="GBM30645.1"/>
    </source>
</evidence>
<proteinExistence type="predicted"/>
<protein>
    <submittedName>
        <fullName evidence="2">Uncharacterized protein</fullName>
    </submittedName>
</protein>
<reference evidence="2 4" key="1">
    <citation type="journal article" date="2019" name="Sci. Rep.">
        <title>Orb-weaving spider Araneus ventricosus genome elucidates the spidroin gene catalogue.</title>
        <authorList>
            <person name="Kono N."/>
            <person name="Nakamura H."/>
            <person name="Ohtoshi R."/>
            <person name="Moran D.A.P."/>
            <person name="Shinohara A."/>
            <person name="Yoshida Y."/>
            <person name="Fujiwara M."/>
            <person name="Mori M."/>
            <person name="Tomita M."/>
            <person name="Arakawa K."/>
        </authorList>
    </citation>
    <scope>NUCLEOTIDE SEQUENCE [LARGE SCALE GENOMIC DNA]</scope>
</reference>
<accession>A0A4Y2ENX7</accession>
<evidence type="ECO:0000313" key="4">
    <source>
        <dbReference type="Proteomes" id="UP000499080"/>
    </source>
</evidence>
<evidence type="ECO:0000313" key="2">
    <source>
        <dbReference type="EMBL" id="GBM30561.1"/>
    </source>
</evidence>
<keyword evidence="4" id="KW-1185">Reference proteome</keyword>
<sequence length="94" mass="10518">TQVEPVRRFNMSSKQNILLLVTLVAILGCGNAASRHHTRSRPYSDSLEREFELIESGDDENNGKNGFKTSFSSVFISKSETTNCDLTYLISGWT</sequence>